<name>A0ABP4BI59_9ACTN</name>
<feature type="signal peptide" evidence="1">
    <location>
        <begin position="1"/>
        <end position="28"/>
    </location>
</feature>
<dbReference type="InterPro" id="IPR035992">
    <property type="entry name" value="Ricin_B-like_lectins"/>
</dbReference>
<reference evidence="4" key="1">
    <citation type="journal article" date="2019" name="Int. J. Syst. Evol. Microbiol.">
        <title>The Global Catalogue of Microorganisms (GCM) 10K type strain sequencing project: providing services to taxonomists for standard genome sequencing and annotation.</title>
        <authorList>
            <consortium name="The Broad Institute Genomics Platform"/>
            <consortium name="The Broad Institute Genome Sequencing Center for Infectious Disease"/>
            <person name="Wu L."/>
            <person name="Ma J."/>
        </authorList>
    </citation>
    <scope>NUCLEOTIDE SEQUENCE [LARGE SCALE GENOMIC DNA]</scope>
    <source>
        <strain evidence="4">JCM 10977</strain>
    </source>
</reference>
<dbReference type="Proteomes" id="UP001500542">
    <property type="component" value="Unassembled WGS sequence"/>
</dbReference>
<dbReference type="RefSeq" id="WP_343974781.1">
    <property type="nucleotide sequence ID" value="NZ_BAAAHK010000013.1"/>
</dbReference>
<feature type="domain" description="Ricin B lectin" evidence="2">
    <location>
        <begin position="37"/>
        <end position="157"/>
    </location>
</feature>
<feature type="chain" id="PRO_5045748342" description="Ricin B lectin domain-containing protein" evidence="1">
    <location>
        <begin position="29"/>
        <end position="162"/>
    </location>
</feature>
<keyword evidence="4" id="KW-1185">Reference proteome</keyword>
<organism evidence="3 4">
    <name type="scientific">Kribbella koreensis</name>
    <dbReference type="NCBI Taxonomy" id="57909"/>
    <lineage>
        <taxon>Bacteria</taxon>
        <taxon>Bacillati</taxon>
        <taxon>Actinomycetota</taxon>
        <taxon>Actinomycetes</taxon>
        <taxon>Propionibacteriales</taxon>
        <taxon>Kribbellaceae</taxon>
        <taxon>Kribbella</taxon>
    </lineage>
</organism>
<evidence type="ECO:0000313" key="4">
    <source>
        <dbReference type="Proteomes" id="UP001500542"/>
    </source>
</evidence>
<comment type="caution">
    <text evidence="3">The sequence shown here is derived from an EMBL/GenBank/DDBJ whole genome shotgun (WGS) entry which is preliminary data.</text>
</comment>
<evidence type="ECO:0000256" key="1">
    <source>
        <dbReference type="SAM" id="SignalP"/>
    </source>
</evidence>
<accession>A0ABP4BI59</accession>
<evidence type="ECO:0000259" key="2">
    <source>
        <dbReference type="Pfam" id="PF00652"/>
    </source>
</evidence>
<dbReference type="InterPro" id="IPR000772">
    <property type="entry name" value="Ricin_B_lectin"/>
</dbReference>
<dbReference type="SUPFAM" id="SSF50370">
    <property type="entry name" value="Ricin B-like lectins"/>
    <property type="match status" value="1"/>
</dbReference>
<dbReference type="EMBL" id="BAAAHK010000013">
    <property type="protein sequence ID" value="GAA0950322.1"/>
    <property type="molecule type" value="Genomic_DNA"/>
</dbReference>
<evidence type="ECO:0000313" key="3">
    <source>
        <dbReference type="EMBL" id="GAA0950322.1"/>
    </source>
</evidence>
<gene>
    <name evidence="3" type="ORF">GCM10009554_50050</name>
</gene>
<dbReference type="Pfam" id="PF00652">
    <property type="entry name" value="Ricin_B_lectin"/>
    <property type="match status" value="1"/>
</dbReference>
<proteinExistence type="predicted"/>
<dbReference type="PROSITE" id="PS50231">
    <property type="entry name" value="RICIN_B_LECTIN"/>
    <property type="match status" value="1"/>
</dbReference>
<sequence>MLRTTRRLLALTTALLAATTLGTTTATADPQPPPFRMNLVNQNSGLCLTGTDASQNFAVLQLPCNGSNSQQWESSWTAYYMKDVQTGRCLSTLPGTGQLKTVDCWWNGPESTWYEASKPQTWNFSGNPTQFNNRGLCLGILPGNSWVRALDCNSGSTTVWYR</sequence>
<dbReference type="Gene3D" id="2.80.10.50">
    <property type="match status" value="1"/>
</dbReference>
<keyword evidence="1" id="KW-0732">Signal</keyword>
<protein>
    <recommendedName>
        <fullName evidence="2">Ricin B lectin domain-containing protein</fullName>
    </recommendedName>
</protein>